<reference evidence="2" key="1">
    <citation type="submission" date="2024-03" db="EMBL/GenBank/DDBJ databases">
        <title>WGS assembly of Saponaria officinalis var. Norfolk2.</title>
        <authorList>
            <person name="Jenkins J."/>
            <person name="Shu S."/>
            <person name="Grimwood J."/>
            <person name="Barry K."/>
            <person name="Goodstein D."/>
            <person name="Schmutz J."/>
            <person name="Leebens-Mack J."/>
            <person name="Osbourn A."/>
        </authorList>
    </citation>
    <scope>NUCLEOTIDE SEQUENCE [LARGE SCALE GENOMIC DNA]</scope>
    <source>
        <strain evidence="2">JIC</strain>
    </source>
</reference>
<proteinExistence type="predicted"/>
<evidence type="ECO:0000313" key="3">
    <source>
        <dbReference type="Proteomes" id="UP001443914"/>
    </source>
</evidence>
<name>A0AAW1GZF4_SAPOF</name>
<accession>A0AAW1GZF4</accession>
<protein>
    <submittedName>
        <fullName evidence="2">Uncharacterized protein</fullName>
    </submittedName>
</protein>
<feature type="compositionally biased region" description="Basic and acidic residues" evidence="1">
    <location>
        <begin position="67"/>
        <end position="79"/>
    </location>
</feature>
<evidence type="ECO:0000256" key="1">
    <source>
        <dbReference type="SAM" id="MobiDB-lite"/>
    </source>
</evidence>
<feature type="region of interest" description="Disordered" evidence="1">
    <location>
        <begin position="65"/>
        <end position="88"/>
    </location>
</feature>
<dbReference type="AlphaFoldDB" id="A0AAW1GZF4"/>
<sequence length="88" mass="9866">MFILSPIFASSFINVQSKEQRTPTSSLSPLTPVSTLVIFTRHLHLERWLPSSSFSCMSQISTQGFSGHEDGRSLDELMRKSRHSGQVV</sequence>
<keyword evidence="3" id="KW-1185">Reference proteome</keyword>
<evidence type="ECO:0000313" key="2">
    <source>
        <dbReference type="EMBL" id="KAK9666474.1"/>
    </source>
</evidence>
<dbReference type="Proteomes" id="UP001443914">
    <property type="component" value="Unassembled WGS sequence"/>
</dbReference>
<comment type="caution">
    <text evidence="2">The sequence shown here is derived from an EMBL/GenBank/DDBJ whole genome shotgun (WGS) entry which is preliminary data.</text>
</comment>
<dbReference type="EMBL" id="JBDFQZ010000014">
    <property type="protein sequence ID" value="KAK9666474.1"/>
    <property type="molecule type" value="Genomic_DNA"/>
</dbReference>
<organism evidence="2 3">
    <name type="scientific">Saponaria officinalis</name>
    <name type="common">Common soapwort</name>
    <name type="synonym">Lychnis saponaria</name>
    <dbReference type="NCBI Taxonomy" id="3572"/>
    <lineage>
        <taxon>Eukaryota</taxon>
        <taxon>Viridiplantae</taxon>
        <taxon>Streptophyta</taxon>
        <taxon>Embryophyta</taxon>
        <taxon>Tracheophyta</taxon>
        <taxon>Spermatophyta</taxon>
        <taxon>Magnoliopsida</taxon>
        <taxon>eudicotyledons</taxon>
        <taxon>Gunneridae</taxon>
        <taxon>Pentapetalae</taxon>
        <taxon>Caryophyllales</taxon>
        <taxon>Caryophyllaceae</taxon>
        <taxon>Caryophylleae</taxon>
        <taxon>Saponaria</taxon>
    </lineage>
</organism>
<gene>
    <name evidence="2" type="ORF">RND81_14G187400</name>
</gene>